<organism evidence="2 3">
    <name type="scientific">Forsythia ovata</name>
    <dbReference type="NCBI Taxonomy" id="205694"/>
    <lineage>
        <taxon>Eukaryota</taxon>
        <taxon>Viridiplantae</taxon>
        <taxon>Streptophyta</taxon>
        <taxon>Embryophyta</taxon>
        <taxon>Tracheophyta</taxon>
        <taxon>Spermatophyta</taxon>
        <taxon>Magnoliopsida</taxon>
        <taxon>eudicotyledons</taxon>
        <taxon>Gunneridae</taxon>
        <taxon>Pentapetalae</taxon>
        <taxon>asterids</taxon>
        <taxon>lamiids</taxon>
        <taxon>Lamiales</taxon>
        <taxon>Oleaceae</taxon>
        <taxon>Forsythieae</taxon>
        <taxon>Forsythia</taxon>
    </lineage>
</organism>
<sequence length="143" mass="15776">MGLPKENYNRSLSTTHKTTEIFDLAPKGNPPGPFPTYTRRAEDNERETRVGVCKNVEPTGLGTSSDNGKEGELDTAELEEIAQDECLVNKAEEGVVKEITPEESDLAHRSEDLEERFDTGSTMAVTEGDLRRAVRVSVQILVL</sequence>
<evidence type="ECO:0000313" key="3">
    <source>
        <dbReference type="Proteomes" id="UP001604277"/>
    </source>
</evidence>
<protein>
    <submittedName>
        <fullName evidence="2">Uncharacterized protein</fullName>
    </submittedName>
</protein>
<comment type="caution">
    <text evidence="2">The sequence shown here is derived from an EMBL/GenBank/DDBJ whole genome shotgun (WGS) entry which is preliminary data.</text>
</comment>
<gene>
    <name evidence="2" type="ORF">Fot_24572</name>
</gene>
<accession>A0ABD1U6K9</accession>
<name>A0ABD1U6K9_9LAMI</name>
<feature type="compositionally biased region" description="Basic and acidic residues" evidence="1">
    <location>
        <begin position="39"/>
        <end position="49"/>
    </location>
</feature>
<feature type="region of interest" description="Disordered" evidence="1">
    <location>
        <begin position="1"/>
        <end position="50"/>
    </location>
</feature>
<reference evidence="3" key="1">
    <citation type="submission" date="2024-07" db="EMBL/GenBank/DDBJ databases">
        <title>Two chromosome-level genome assemblies of Korean endemic species Abeliophyllum distichum and Forsythia ovata (Oleaceae).</title>
        <authorList>
            <person name="Jang H."/>
        </authorList>
    </citation>
    <scope>NUCLEOTIDE SEQUENCE [LARGE SCALE GENOMIC DNA]</scope>
</reference>
<dbReference type="AlphaFoldDB" id="A0ABD1U6K9"/>
<evidence type="ECO:0000313" key="2">
    <source>
        <dbReference type="EMBL" id="KAL2520649.1"/>
    </source>
</evidence>
<dbReference type="EMBL" id="JBFOLJ010000007">
    <property type="protein sequence ID" value="KAL2520649.1"/>
    <property type="molecule type" value="Genomic_DNA"/>
</dbReference>
<evidence type="ECO:0000256" key="1">
    <source>
        <dbReference type="SAM" id="MobiDB-lite"/>
    </source>
</evidence>
<proteinExistence type="predicted"/>
<dbReference type="Proteomes" id="UP001604277">
    <property type="component" value="Unassembled WGS sequence"/>
</dbReference>
<keyword evidence="3" id="KW-1185">Reference proteome</keyword>